<dbReference type="GO" id="GO:0043410">
    <property type="term" value="P:positive regulation of MAPK cascade"/>
    <property type="evidence" value="ECO:0007669"/>
    <property type="project" value="Ensembl"/>
</dbReference>
<dbReference type="InParanoid" id="I3NGH9"/>
<evidence type="ECO:0000256" key="9">
    <source>
        <dbReference type="ARBA" id="ARBA00022723"/>
    </source>
</evidence>
<dbReference type="GO" id="GO:0005886">
    <property type="term" value="C:plasma membrane"/>
    <property type="evidence" value="ECO:0007669"/>
    <property type="project" value="Ensembl"/>
</dbReference>
<dbReference type="FunFam" id="1.10.150.50:FF:000031">
    <property type="entry name" value="Kinase suppressor of Ras 2"/>
    <property type="match status" value="1"/>
</dbReference>
<dbReference type="InterPro" id="IPR046349">
    <property type="entry name" value="C1-like_sf"/>
</dbReference>
<keyword evidence="5" id="KW-0963">Cytoplasm</keyword>
<dbReference type="Pfam" id="PF20406">
    <property type="entry name" value="SAM_KSR1_N"/>
    <property type="match status" value="1"/>
</dbReference>
<name>I3NGH9_ICTTR</name>
<feature type="compositionally biased region" description="Pro residues" evidence="18">
    <location>
        <begin position="523"/>
        <end position="540"/>
    </location>
</feature>
<evidence type="ECO:0000313" key="22">
    <source>
        <dbReference type="Proteomes" id="UP000005215"/>
    </source>
</evidence>
<evidence type="ECO:0000256" key="17">
    <source>
        <dbReference type="ARBA" id="ARBA00048679"/>
    </source>
</evidence>
<dbReference type="InterPro" id="IPR046861">
    <property type="entry name" value="SAM_KSR1_N"/>
</dbReference>
<dbReference type="HOGENOM" id="CLU_051116_0_0_1"/>
<dbReference type="Gene3D" id="6.10.140.1120">
    <property type="match status" value="1"/>
</dbReference>
<evidence type="ECO:0000256" key="15">
    <source>
        <dbReference type="ARBA" id="ARBA00023136"/>
    </source>
</evidence>
<dbReference type="InterPro" id="IPR011009">
    <property type="entry name" value="Kinase-like_dom_sf"/>
</dbReference>
<dbReference type="Proteomes" id="UP000005215">
    <property type="component" value="Unassembled WGS sequence"/>
</dbReference>
<evidence type="ECO:0000256" key="10">
    <source>
        <dbReference type="ARBA" id="ARBA00022741"/>
    </source>
</evidence>
<dbReference type="GO" id="GO:0007265">
    <property type="term" value="P:Ras protein signal transduction"/>
    <property type="evidence" value="ECO:0007669"/>
    <property type="project" value="TreeGrafter"/>
</dbReference>
<dbReference type="InterPro" id="IPR046933">
    <property type="entry name" value="SAM_KSR1_N_sf"/>
</dbReference>
<dbReference type="PROSITE" id="PS50011">
    <property type="entry name" value="PROTEIN_KINASE_DOM"/>
    <property type="match status" value="1"/>
</dbReference>
<keyword evidence="13" id="KW-0862">Zinc</keyword>
<dbReference type="PROSITE" id="PS00108">
    <property type="entry name" value="PROTEIN_KINASE_ST"/>
    <property type="match status" value="1"/>
</dbReference>
<dbReference type="EMBL" id="AGTP01058636">
    <property type="status" value="NOT_ANNOTATED_CDS"/>
    <property type="molecule type" value="Genomic_DNA"/>
</dbReference>
<dbReference type="GO" id="GO:0120162">
    <property type="term" value="P:positive regulation of cold-induced thermogenesis"/>
    <property type="evidence" value="ECO:0007669"/>
    <property type="project" value="Ensembl"/>
</dbReference>
<keyword evidence="6" id="KW-0723">Serine/threonine-protein kinase</keyword>
<comment type="catalytic activity">
    <reaction evidence="17">
        <text>L-seryl-[protein] + ATP = O-phospho-L-seryl-[protein] + ADP + H(+)</text>
        <dbReference type="Rhea" id="RHEA:17989"/>
        <dbReference type="Rhea" id="RHEA-COMP:9863"/>
        <dbReference type="Rhea" id="RHEA-COMP:11604"/>
        <dbReference type="ChEBI" id="CHEBI:15378"/>
        <dbReference type="ChEBI" id="CHEBI:29999"/>
        <dbReference type="ChEBI" id="CHEBI:30616"/>
        <dbReference type="ChEBI" id="CHEBI:83421"/>
        <dbReference type="ChEBI" id="CHEBI:456216"/>
        <dbReference type="EC" id="2.7.11.1"/>
    </reaction>
</comment>
<organism evidence="21 22">
    <name type="scientific">Ictidomys tridecemlineatus</name>
    <name type="common">Thirteen-lined ground squirrel</name>
    <name type="synonym">Spermophilus tridecemlineatus</name>
    <dbReference type="NCBI Taxonomy" id="43179"/>
    <lineage>
        <taxon>Eukaryota</taxon>
        <taxon>Metazoa</taxon>
        <taxon>Chordata</taxon>
        <taxon>Craniata</taxon>
        <taxon>Vertebrata</taxon>
        <taxon>Euteleostomi</taxon>
        <taxon>Mammalia</taxon>
        <taxon>Eutheria</taxon>
        <taxon>Euarchontoglires</taxon>
        <taxon>Glires</taxon>
        <taxon>Rodentia</taxon>
        <taxon>Sciuromorpha</taxon>
        <taxon>Sciuridae</taxon>
        <taxon>Xerinae</taxon>
        <taxon>Marmotini</taxon>
        <taxon>Ictidomys</taxon>
    </lineage>
</organism>
<keyword evidence="9" id="KW-0479">Metal-binding</keyword>
<dbReference type="InterPro" id="IPR025561">
    <property type="entry name" value="KSR_SAM-like_dom"/>
</dbReference>
<comment type="similarity">
    <text evidence="3">Belongs to the protein kinase superfamily. TKL Ser/Thr protein kinase family.</text>
</comment>
<evidence type="ECO:0000256" key="1">
    <source>
        <dbReference type="ARBA" id="ARBA00004170"/>
    </source>
</evidence>
<dbReference type="Gene3D" id="3.30.200.20">
    <property type="entry name" value="Phosphorylase Kinase, domain 1"/>
    <property type="match status" value="1"/>
</dbReference>
<keyword evidence="11" id="KW-0863">Zinc-finger</keyword>
<feature type="region of interest" description="Disordered" evidence="18">
    <location>
        <begin position="472"/>
        <end position="548"/>
    </location>
</feature>
<dbReference type="EC" id="2.7.11.1" evidence="4"/>
<evidence type="ECO:0000256" key="11">
    <source>
        <dbReference type="ARBA" id="ARBA00022771"/>
    </source>
</evidence>
<feature type="region of interest" description="Disordered" evidence="18">
    <location>
        <begin position="605"/>
        <end position="624"/>
    </location>
</feature>
<dbReference type="InterPro" id="IPR001245">
    <property type="entry name" value="Ser-Thr/Tyr_kinase_cat_dom"/>
</dbReference>
<dbReference type="Gene3D" id="1.10.150.50">
    <property type="entry name" value="Transcription Factor, Ets-1"/>
    <property type="match status" value="1"/>
</dbReference>
<evidence type="ECO:0000256" key="7">
    <source>
        <dbReference type="ARBA" id="ARBA00022553"/>
    </source>
</evidence>
<protein>
    <recommendedName>
        <fullName evidence="4">non-specific serine/threonine protein kinase</fullName>
        <ecNumber evidence="4">2.7.11.1</ecNumber>
    </recommendedName>
</protein>
<dbReference type="GO" id="GO:0005078">
    <property type="term" value="F:MAP-kinase scaffold activity"/>
    <property type="evidence" value="ECO:0007669"/>
    <property type="project" value="Ensembl"/>
</dbReference>
<dbReference type="PANTHER" id="PTHR23257:SF775">
    <property type="entry name" value="KINASE SUPPRESSOR OF RAS 2"/>
    <property type="match status" value="1"/>
</dbReference>
<keyword evidence="15" id="KW-0472">Membrane</keyword>
<dbReference type="FunFam" id="1.10.510.10:FF:000107">
    <property type="entry name" value="kinase suppressor of Ras 1"/>
    <property type="match status" value="1"/>
</dbReference>
<dbReference type="InterPro" id="IPR050167">
    <property type="entry name" value="Ser_Thr_protein_kinase"/>
</dbReference>
<evidence type="ECO:0000256" key="13">
    <source>
        <dbReference type="ARBA" id="ARBA00022833"/>
    </source>
</evidence>
<keyword evidence="22" id="KW-1185">Reference proteome</keyword>
<evidence type="ECO:0000256" key="5">
    <source>
        <dbReference type="ARBA" id="ARBA00022490"/>
    </source>
</evidence>
<dbReference type="Pfam" id="PF07714">
    <property type="entry name" value="PK_Tyr_Ser-Thr"/>
    <property type="match status" value="1"/>
</dbReference>
<reference evidence="21" key="2">
    <citation type="submission" date="2025-08" db="UniProtKB">
        <authorList>
            <consortium name="Ensembl"/>
        </authorList>
    </citation>
    <scope>IDENTIFICATION</scope>
</reference>
<dbReference type="EMBL" id="AGTP01058635">
    <property type="status" value="NOT_ANNOTATED_CDS"/>
    <property type="molecule type" value="Genomic_DNA"/>
</dbReference>
<dbReference type="SUPFAM" id="SSF57889">
    <property type="entry name" value="Cysteine-rich domain"/>
    <property type="match status" value="1"/>
</dbReference>
<feature type="region of interest" description="Disordered" evidence="18">
    <location>
        <begin position="238"/>
        <end position="297"/>
    </location>
</feature>
<gene>
    <name evidence="21" type="primary">KSR2</name>
</gene>
<dbReference type="EMBL" id="AGTP01058630">
    <property type="status" value="NOT_ANNOTATED_CDS"/>
    <property type="molecule type" value="Genomic_DNA"/>
</dbReference>
<accession>I3NGH9</accession>
<dbReference type="SMART" id="SM00109">
    <property type="entry name" value="C1"/>
    <property type="match status" value="1"/>
</dbReference>
<dbReference type="EMBL" id="AGTP01058637">
    <property type="status" value="NOT_ANNOTATED_CDS"/>
    <property type="molecule type" value="Genomic_DNA"/>
</dbReference>
<dbReference type="AlphaFoldDB" id="I3NGH9"/>
<dbReference type="PROSITE" id="PS50081">
    <property type="entry name" value="ZF_DAG_PE_2"/>
    <property type="match status" value="1"/>
</dbReference>
<dbReference type="Gene3D" id="3.30.60.20">
    <property type="match status" value="1"/>
</dbReference>
<dbReference type="Gene3D" id="1.10.510.10">
    <property type="entry name" value="Transferase(Phosphotransferase) domain 1"/>
    <property type="match status" value="1"/>
</dbReference>
<dbReference type="InterPro" id="IPR000719">
    <property type="entry name" value="Prot_kinase_dom"/>
</dbReference>
<evidence type="ECO:0000256" key="6">
    <source>
        <dbReference type="ARBA" id="ARBA00022527"/>
    </source>
</evidence>
<dbReference type="GO" id="GO:0005829">
    <property type="term" value="C:cytosol"/>
    <property type="evidence" value="ECO:0007669"/>
    <property type="project" value="Ensembl"/>
</dbReference>
<dbReference type="EMBL" id="AGTP01058639">
    <property type="status" value="NOT_ANNOTATED_CDS"/>
    <property type="molecule type" value="Genomic_DNA"/>
</dbReference>
<feature type="compositionally biased region" description="Acidic residues" evidence="18">
    <location>
        <begin position="606"/>
        <end position="624"/>
    </location>
</feature>
<dbReference type="EMBL" id="AGTP01058632">
    <property type="status" value="NOT_ANNOTATED_CDS"/>
    <property type="molecule type" value="Genomic_DNA"/>
</dbReference>
<feature type="compositionally biased region" description="Low complexity" evidence="18">
    <location>
        <begin position="509"/>
        <end position="522"/>
    </location>
</feature>
<dbReference type="CDD" id="cd14153">
    <property type="entry name" value="PK_KSR2"/>
    <property type="match status" value="1"/>
</dbReference>
<dbReference type="EMBL" id="AGTP01058634">
    <property type="status" value="NOT_ANNOTATED_CDS"/>
    <property type="molecule type" value="Genomic_DNA"/>
</dbReference>
<dbReference type="GO" id="GO:0004674">
    <property type="term" value="F:protein serine/threonine kinase activity"/>
    <property type="evidence" value="ECO:0007669"/>
    <property type="project" value="UniProtKB-KW"/>
</dbReference>
<evidence type="ECO:0000256" key="2">
    <source>
        <dbReference type="ARBA" id="ARBA00004496"/>
    </source>
</evidence>
<evidence type="ECO:0000256" key="12">
    <source>
        <dbReference type="ARBA" id="ARBA00022777"/>
    </source>
</evidence>
<feature type="compositionally biased region" description="Low complexity" evidence="18">
    <location>
        <begin position="259"/>
        <end position="273"/>
    </location>
</feature>
<reference evidence="21" key="3">
    <citation type="submission" date="2025-09" db="UniProtKB">
        <authorList>
            <consortium name="Ensembl"/>
        </authorList>
    </citation>
    <scope>IDENTIFICATION</scope>
</reference>
<reference evidence="22" key="1">
    <citation type="submission" date="2011-11" db="EMBL/GenBank/DDBJ databases">
        <title>The Draft Genome of Spermophilus tridecemlineatus.</title>
        <authorList>
            <consortium name="The Broad Institute Genome Assembly &amp; Analysis Group"/>
            <consortium name="Computational R&amp;D Group"/>
            <consortium name="and Sequencing Platform"/>
            <person name="Di Palma F."/>
            <person name="Alfoldi J."/>
            <person name="Johnson J."/>
            <person name="Berlin A."/>
            <person name="Gnerre S."/>
            <person name="Jaffe D."/>
            <person name="MacCallum I."/>
            <person name="Young S."/>
            <person name="Walker B.J."/>
            <person name="Lindblad-Toh K."/>
        </authorList>
    </citation>
    <scope>NUCLEOTIDE SEQUENCE [LARGE SCALE GENOMIC DNA]</scope>
</reference>
<evidence type="ECO:0000256" key="16">
    <source>
        <dbReference type="ARBA" id="ARBA00047899"/>
    </source>
</evidence>
<evidence type="ECO:0000259" key="20">
    <source>
        <dbReference type="PROSITE" id="PS50081"/>
    </source>
</evidence>
<dbReference type="GO" id="GO:0031434">
    <property type="term" value="F:mitogen-activated protein kinase kinase binding"/>
    <property type="evidence" value="ECO:0007669"/>
    <property type="project" value="Ensembl"/>
</dbReference>
<evidence type="ECO:0000256" key="4">
    <source>
        <dbReference type="ARBA" id="ARBA00012513"/>
    </source>
</evidence>
<dbReference type="GO" id="GO:0019722">
    <property type="term" value="P:calcium-mediated signaling"/>
    <property type="evidence" value="ECO:0007669"/>
    <property type="project" value="Ensembl"/>
</dbReference>
<comment type="subcellular location">
    <subcellularLocation>
        <location evidence="2">Cytoplasm</location>
    </subcellularLocation>
    <subcellularLocation>
        <location evidence="1">Membrane</location>
        <topology evidence="1">Peripheral membrane protein</topology>
    </subcellularLocation>
</comment>
<dbReference type="EMBL" id="AGTP01058638">
    <property type="status" value="NOT_ANNOTATED_CDS"/>
    <property type="molecule type" value="Genomic_DNA"/>
</dbReference>
<feature type="domain" description="Protein kinase" evidence="19">
    <location>
        <begin position="658"/>
        <end position="923"/>
    </location>
</feature>
<dbReference type="FunFam" id="3.30.200.20:FF:000034">
    <property type="entry name" value="Kinase suppressor of Ras 1"/>
    <property type="match status" value="1"/>
</dbReference>
<feature type="domain" description="Phorbol-ester/DAG-type" evidence="20">
    <location>
        <begin position="406"/>
        <end position="450"/>
    </location>
</feature>
<dbReference type="FunFam" id="3.30.60.20:FF:000010">
    <property type="entry name" value="Putative kinase suppressor of Ras 1"/>
    <property type="match status" value="1"/>
</dbReference>
<dbReference type="PROSITE" id="PS00479">
    <property type="entry name" value="ZF_DAG_PE_1"/>
    <property type="match status" value="1"/>
</dbReference>
<sequence>MDEENMTKSEEQQPLSLQKALQQCELVQNMIDLSISNLEGLRTKCATSNDLTQKEIRTLESKLVKYFSRQLSCKKKVALQERNAELDGFPRLRHWFRIVDVREEVLEEISPGQLSLEDLLEMTDEQVCETVEKYGANQEECARLNASLSCLRNVHMSGGNLSKQDWIIQWPTPETGKENNPVCPPEPAPWIRTHLSQSPRVQSKCVQHLCHTSPTPGAPVYTHVDRLTVDAYPGLCPPPPLESGHRSLPPSPRQRHAVRTPPRTPNIVTTVTPPGTPPMRRKNKLKPPGTPPPSSRKLIHLIPGFTALHRSKSHEFQLGHRVDEAHTPKAKKKSKPLNLKIHSSVGSCENIPSQQRSPLLSERSLRSFFVGHAPFLPSTPPVHSANFSASKSPPGIPRRDLGNSIKHRFSTKYWMSQTCTVCGKGMLFGLKCKNCKLKCHNKCTKEAPPCHLLIIHRGGKLVRTESVPCDINNPVRKPPRYSDLHISQTLPKTNKINKDHIPVPYQPDSSSNPSSTTSSTPSSPAPPLPPSATPPSPLHPSPQCTRQQKNFNLPASHYYKYKQQFIFPDVVPVPETPTRAPQVILHPVTSNPILEGNPLLQIEVEPTSENEEGRDEAEESEDDFEEMNLSLLSARSFPRKASQTSMFLQEWDIPFEQLEIGELIGKGRFGQVYHGRWHGEVAIRLIDIERDNEDQLKAFKREVMAYRQTRHENVVLFMGACMSPPHLAIITSLCKGRTLYSVVRDAKIVLDVNKTRQIAQEIVKGMGYLHAKGILHKDLKSKNVFYDNGKVVITDFGLFSISGVLQAGRREDKLRIQNGWLCHLAPEIIRQLSPDTEEDKLPFSKHSDVFALGTIWYELHAREWPFKTQPAEAIIWQMGTGMKPSLSQIGMGKEISDILLFCWAFEQEERPTFTKLMDMLEKLPKRNRRLSHPGHFWKSAEWVSLSASLHCPAFRPHHPSPPPQLHPQRTQPPCPQVLGVPWGPGQSWPVAHNLPLFDPQRRPMPIEWSPLGRGGAPGPPSPPLCAQGPSTSTNLMDILLAQQPGPSWWPWTPAVSMA</sequence>
<keyword evidence="10" id="KW-0547">Nucleotide-binding</keyword>
<dbReference type="SMART" id="SM00220">
    <property type="entry name" value="S_TKc"/>
    <property type="match status" value="1"/>
</dbReference>
<evidence type="ECO:0000256" key="14">
    <source>
        <dbReference type="ARBA" id="ARBA00022840"/>
    </source>
</evidence>
<feature type="compositionally biased region" description="Polar residues" evidence="18">
    <location>
        <begin position="485"/>
        <end position="494"/>
    </location>
</feature>
<dbReference type="STRING" id="43179.ENSSTOP00000023476"/>
<dbReference type="SUPFAM" id="SSF56112">
    <property type="entry name" value="Protein kinase-like (PK-like)"/>
    <property type="match status" value="1"/>
</dbReference>
<evidence type="ECO:0000259" key="19">
    <source>
        <dbReference type="PROSITE" id="PS50011"/>
    </source>
</evidence>
<evidence type="ECO:0000256" key="8">
    <source>
        <dbReference type="ARBA" id="ARBA00022679"/>
    </source>
</evidence>
<dbReference type="GO" id="GO:0008270">
    <property type="term" value="F:zinc ion binding"/>
    <property type="evidence" value="ECO:0007669"/>
    <property type="project" value="UniProtKB-KW"/>
</dbReference>
<evidence type="ECO:0000313" key="21">
    <source>
        <dbReference type="Ensembl" id="ENSSTOP00000023476.2"/>
    </source>
</evidence>
<keyword evidence="7" id="KW-0597">Phosphoprotein</keyword>
<dbReference type="Ensembl" id="ENSSTOT00000028915.2">
    <property type="protein sequence ID" value="ENSSTOP00000023476.2"/>
    <property type="gene ID" value="ENSSTOG00000022344.2"/>
</dbReference>
<dbReference type="GO" id="GO:0005524">
    <property type="term" value="F:ATP binding"/>
    <property type="evidence" value="ECO:0007669"/>
    <property type="project" value="UniProtKB-KW"/>
</dbReference>
<dbReference type="GeneTree" id="ENSGT00940000158519"/>
<dbReference type="FunCoup" id="I3NGH9">
    <property type="interactions" value="819"/>
</dbReference>
<dbReference type="EMBL" id="AGTP01058633">
    <property type="status" value="NOT_ANNOTATED_CDS"/>
    <property type="molecule type" value="Genomic_DNA"/>
</dbReference>
<dbReference type="Pfam" id="PF13543">
    <property type="entry name" value="SAM_KSR1"/>
    <property type="match status" value="1"/>
</dbReference>
<keyword evidence="14" id="KW-0067">ATP-binding</keyword>
<dbReference type="EMBL" id="AGTP01058631">
    <property type="status" value="NOT_ANNOTATED_CDS"/>
    <property type="molecule type" value="Genomic_DNA"/>
</dbReference>
<evidence type="ECO:0000256" key="3">
    <source>
        <dbReference type="ARBA" id="ARBA00005843"/>
    </source>
</evidence>
<dbReference type="InterPro" id="IPR013761">
    <property type="entry name" value="SAM/pointed_sf"/>
</dbReference>
<dbReference type="InterPro" id="IPR008271">
    <property type="entry name" value="Ser/Thr_kinase_AS"/>
</dbReference>
<evidence type="ECO:0000256" key="18">
    <source>
        <dbReference type="SAM" id="MobiDB-lite"/>
    </source>
</evidence>
<keyword evidence="8" id="KW-0808">Transferase</keyword>
<dbReference type="InterPro" id="IPR002219">
    <property type="entry name" value="PKC_DAG/PE"/>
</dbReference>
<keyword evidence="12" id="KW-0418">Kinase</keyword>
<proteinExistence type="inferred from homology"/>
<comment type="catalytic activity">
    <reaction evidence="16">
        <text>L-threonyl-[protein] + ATP = O-phospho-L-threonyl-[protein] + ADP + H(+)</text>
        <dbReference type="Rhea" id="RHEA:46608"/>
        <dbReference type="Rhea" id="RHEA-COMP:11060"/>
        <dbReference type="Rhea" id="RHEA-COMP:11605"/>
        <dbReference type="ChEBI" id="CHEBI:15378"/>
        <dbReference type="ChEBI" id="CHEBI:30013"/>
        <dbReference type="ChEBI" id="CHEBI:30616"/>
        <dbReference type="ChEBI" id="CHEBI:61977"/>
        <dbReference type="ChEBI" id="CHEBI:456216"/>
        <dbReference type="EC" id="2.7.11.1"/>
    </reaction>
</comment>
<dbReference type="PANTHER" id="PTHR23257">
    <property type="entry name" value="SERINE-THREONINE PROTEIN KINASE"/>
    <property type="match status" value="1"/>
</dbReference>